<gene>
    <name evidence="1" type="ORF">BC938DRAFT_470624</name>
</gene>
<accession>A0A433QV30</accession>
<proteinExistence type="predicted"/>
<reference evidence="1 2" key="1">
    <citation type="journal article" date="2018" name="New Phytol.">
        <title>Phylogenomics of Endogonaceae and evolution of mycorrhizas within Mucoromycota.</title>
        <authorList>
            <person name="Chang Y."/>
            <person name="Desiro A."/>
            <person name="Na H."/>
            <person name="Sandor L."/>
            <person name="Lipzen A."/>
            <person name="Clum A."/>
            <person name="Barry K."/>
            <person name="Grigoriev I.V."/>
            <person name="Martin F.M."/>
            <person name="Stajich J.E."/>
            <person name="Smith M.E."/>
            <person name="Bonito G."/>
            <person name="Spatafora J.W."/>
        </authorList>
    </citation>
    <scope>NUCLEOTIDE SEQUENCE [LARGE SCALE GENOMIC DNA]</scope>
    <source>
        <strain evidence="1 2">AD002</strain>
    </source>
</reference>
<evidence type="ECO:0000313" key="2">
    <source>
        <dbReference type="Proteomes" id="UP000274822"/>
    </source>
</evidence>
<dbReference type="Proteomes" id="UP000274822">
    <property type="component" value="Unassembled WGS sequence"/>
</dbReference>
<evidence type="ECO:0000313" key="1">
    <source>
        <dbReference type="EMBL" id="RUS33663.1"/>
    </source>
</evidence>
<dbReference type="EMBL" id="RBNJ01001023">
    <property type="protein sequence ID" value="RUS33663.1"/>
    <property type="molecule type" value="Genomic_DNA"/>
</dbReference>
<keyword evidence="2" id="KW-1185">Reference proteome</keyword>
<dbReference type="AlphaFoldDB" id="A0A433QV30"/>
<name>A0A433QV30_9FUNG</name>
<protein>
    <submittedName>
        <fullName evidence="1">Uncharacterized protein</fullName>
    </submittedName>
</protein>
<comment type="caution">
    <text evidence="1">The sequence shown here is derived from an EMBL/GenBank/DDBJ whole genome shotgun (WGS) entry which is preliminary data.</text>
</comment>
<sequence length="69" mass="7702">MAESSQPPTDGNEKPISITVFTGFLGSDYLLYGSLMPLRNQSLTCRQNNHHPLLIETATQELQTLHSEE</sequence>
<organism evidence="1 2">
    <name type="scientific">Jimgerdemannia flammicorona</name>
    <dbReference type="NCBI Taxonomy" id="994334"/>
    <lineage>
        <taxon>Eukaryota</taxon>
        <taxon>Fungi</taxon>
        <taxon>Fungi incertae sedis</taxon>
        <taxon>Mucoromycota</taxon>
        <taxon>Mucoromycotina</taxon>
        <taxon>Endogonomycetes</taxon>
        <taxon>Endogonales</taxon>
        <taxon>Endogonaceae</taxon>
        <taxon>Jimgerdemannia</taxon>
    </lineage>
</organism>